<feature type="region of interest" description="Disordered" evidence="2">
    <location>
        <begin position="385"/>
        <end position="414"/>
    </location>
</feature>
<feature type="region of interest" description="Disordered" evidence="2">
    <location>
        <begin position="1"/>
        <end position="20"/>
    </location>
</feature>
<comment type="caution">
    <text evidence="3">The sequence shown here is derived from an EMBL/GenBank/DDBJ whole genome shotgun (WGS) entry which is preliminary data.</text>
</comment>
<dbReference type="EMBL" id="JAODUO010000376">
    <property type="protein sequence ID" value="KAK2181863.1"/>
    <property type="molecule type" value="Genomic_DNA"/>
</dbReference>
<evidence type="ECO:0000256" key="2">
    <source>
        <dbReference type="SAM" id="MobiDB-lite"/>
    </source>
</evidence>
<accession>A0AAD9L1Y1</accession>
<sequence length="554" mass="60488">MPPAMRSFRSQTGSNANFASSRSSIATDITVATESDLESELISESINLDATADEDAIIDRMLDDNDDMLIPDEMRDYLNEAGRMSPQADSTVPDRSPARHPAKQYAAQNTQMVGAVPPNMQMPSNNYARQMAARQQQQQQQQQQQYGCVSQNAAAMLSPTMMATQQWAMGGTPAAMSPVAAMPCNNCQHSCNGHVTQQQQQQMMQQQQQQMMQQQHQMMQQQQLLPNGGMAPEGYGYGQMANGMVNSQQLMPPPQQAPQGAMQQCTGPWQPVMQQQMANGTHSGIMNMPPTHPQYQQQQCFIQQRMNDHVHTARCHHRSDLGGAPCGGCERGSPMVQVPQISQSQIPHRPGAAPGSQSDRQLGSNVPAQQPFNQMHYGAVYASQPSFIAPHPPSEQRPSRPSSQHRNRGKAAVTRQQMTAYPSGYNPQCHQHQQLSPNCNDVSSTTDVKMCGCRNYGYLGGANNPDLNAISTDDLIDNLSSSSMENLAVSAVVSPTALLNRSASQSSSRLVTPFADAKSRAASSHALNTSNMVVNHMSSVLTQLAEENKYLNNC</sequence>
<feature type="compositionally biased region" description="Polar residues" evidence="2">
    <location>
        <begin position="8"/>
        <end position="20"/>
    </location>
</feature>
<dbReference type="Proteomes" id="UP001209878">
    <property type="component" value="Unassembled WGS sequence"/>
</dbReference>
<evidence type="ECO:0000256" key="1">
    <source>
        <dbReference type="SAM" id="Coils"/>
    </source>
</evidence>
<organism evidence="3 4">
    <name type="scientific">Ridgeia piscesae</name>
    <name type="common">Tubeworm</name>
    <dbReference type="NCBI Taxonomy" id="27915"/>
    <lineage>
        <taxon>Eukaryota</taxon>
        <taxon>Metazoa</taxon>
        <taxon>Spiralia</taxon>
        <taxon>Lophotrochozoa</taxon>
        <taxon>Annelida</taxon>
        <taxon>Polychaeta</taxon>
        <taxon>Sedentaria</taxon>
        <taxon>Canalipalpata</taxon>
        <taxon>Sabellida</taxon>
        <taxon>Siboglinidae</taxon>
        <taxon>Ridgeia</taxon>
    </lineage>
</organism>
<feature type="coiled-coil region" evidence="1">
    <location>
        <begin position="197"/>
        <end position="224"/>
    </location>
</feature>
<feature type="compositionally biased region" description="Polar residues" evidence="2">
    <location>
        <begin position="355"/>
        <end position="369"/>
    </location>
</feature>
<protein>
    <submittedName>
        <fullName evidence="3">Uncharacterized protein</fullName>
    </submittedName>
</protein>
<evidence type="ECO:0000313" key="3">
    <source>
        <dbReference type="EMBL" id="KAK2181863.1"/>
    </source>
</evidence>
<dbReference type="AlphaFoldDB" id="A0AAD9L1Y1"/>
<gene>
    <name evidence="3" type="ORF">NP493_378g01021</name>
</gene>
<reference evidence="3" key="1">
    <citation type="journal article" date="2023" name="Mol. Biol. Evol.">
        <title>Third-Generation Sequencing Reveals the Adaptive Role of the Epigenome in Three Deep-Sea Polychaetes.</title>
        <authorList>
            <person name="Perez M."/>
            <person name="Aroh O."/>
            <person name="Sun Y."/>
            <person name="Lan Y."/>
            <person name="Juniper S.K."/>
            <person name="Young C.R."/>
            <person name="Angers B."/>
            <person name="Qian P.Y."/>
        </authorList>
    </citation>
    <scope>NUCLEOTIDE SEQUENCE</scope>
    <source>
        <strain evidence="3">R07B-5</strain>
    </source>
</reference>
<evidence type="ECO:0000313" key="4">
    <source>
        <dbReference type="Proteomes" id="UP001209878"/>
    </source>
</evidence>
<keyword evidence="1" id="KW-0175">Coiled coil</keyword>
<proteinExistence type="predicted"/>
<name>A0AAD9L1Y1_RIDPI</name>
<keyword evidence="4" id="KW-1185">Reference proteome</keyword>
<feature type="region of interest" description="Disordered" evidence="2">
    <location>
        <begin position="342"/>
        <end position="369"/>
    </location>
</feature>